<dbReference type="InterPro" id="IPR029063">
    <property type="entry name" value="SAM-dependent_MTases_sf"/>
</dbReference>
<evidence type="ECO:0000313" key="3">
    <source>
        <dbReference type="EMBL" id="MFD0884208.1"/>
    </source>
</evidence>
<accession>A0ABW3DK16</accession>
<dbReference type="GO" id="GO:0032259">
    <property type="term" value="P:methylation"/>
    <property type="evidence" value="ECO:0007669"/>
    <property type="project" value="UniProtKB-KW"/>
</dbReference>
<gene>
    <name evidence="3" type="ORF">ACFQ08_06545</name>
</gene>
<dbReference type="SUPFAM" id="SSF53335">
    <property type="entry name" value="S-adenosyl-L-methionine-dependent methyltransferases"/>
    <property type="match status" value="1"/>
</dbReference>
<dbReference type="InterPro" id="IPR007213">
    <property type="entry name" value="Ppm1/Ppm2/Tcmp"/>
</dbReference>
<evidence type="ECO:0000256" key="1">
    <source>
        <dbReference type="ARBA" id="ARBA00022603"/>
    </source>
</evidence>
<keyword evidence="2 3" id="KW-0808">Transferase</keyword>
<dbReference type="EC" id="2.1.1.-" evidence="3"/>
<dbReference type="Gene3D" id="3.40.50.150">
    <property type="entry name" value="Vaccinia Virus protein VP39"/>
    <property type="match status" value="1"/>
</dbReference>
<name>A0ABW3DK16_9ACTN</name>
<feature type="non-terminal residue" evidence="3">
    <location>
        <position position="65"/>
    </location>
</feature>
<evidence type="ECO:0000256" key="2">
    <source>
        <dbReference type="ARBA" id="ARBA00022679"/>
    </source>
</evidence>
<proteinExistence type="predicted"/>
<reference evidence="4" key="1">
    <citation type="journal article" date="2019" name="Int. J. Syst. Evol. Microbiol.">
        <title>The Global Catalogue of Microorganisms (GCM) 10K type strain sequencing project: providing services to taxonomists for standard genome sequencing and annotation.</title>
        <authorList>
            <consortium name="The Broad Institute Genomics Platform"/>
            <consortium name="The Broad Institute Genome Sequencing Center for Infectious Disease"/>
            <person name="Wu L."/>
            <person name="Ma J."/>
        </authorList>
    </citation>
    <scope>NUCLEOTIDE SEQUENCE [LARGE SCALE GENOMIC DNA]</scope>
    <source>
        <strain evidence="4">CCUG 62974</strain>
    </source>
</reference>
<keyword evidence="4" id="KW-1185">Reference proteome</keyword>
<dbReference type="Proteomes" id="UP001597024">
    <property type="component" value="Unassembled WGS sequence"/>
</dbReference>
<keyword evidence="1 3" id="KW-0489">Methyltransferase</keyword>
<comment type="caution">
    <text evidence="3">The sequence shown here is derived from an EMBL/GenBank/DDBJ whole genome shotgun (WGS) entry which is preliminary data.</text>
</comment>
<evidence type="ECO:0000313" key="4">
    <source>
        <dbReference type="Proteomes" id="UP001597024"/>
    </source>
</evidence>
<sequence>MPYAGHEGLTSGGGVGVEEGVGLTALMVAAARAIETHRPDSLASDVYAEHFVRAATASADWPVRP</sequence>
<protein>
    <submittedName>
        <fullName evidence="3">Class I SAM-dependent methyltransferase</fullName>
        <ecNumber evidence="3">2.1.1.-</ecNumber>
    </submittedName>
</protein>
<dbReference type="Pfam" id="PF04072">
    <property type="entry name" value="LCM"/>
    <property type="match status" value="1"/>
</dbReference>
<dbReference type="GO" id="GO:0008168">
    <property type="term" value="F:methyltransferase activity"/>
    <property type="evidence" value="ECO:0007669"/>
    <property type="project" value="UniProtKB-KW"/>
</dbReference>
<organism evidence="3 4">
    <name type="scientific">Streptosporangium algeriense</name>
    <dbReference type="NCBI Taxonomy" id="1682748"/>
    <lineage>
        <taxon>Bacteria</taxon>
        <taxon>Bacillati</taxon>
        <taxon>Actinomycetota</taxon>
        <taxon>Actinomycetes</taxon>
        <taxon>Streptosporangiales</taxon>
        <taxon>Streptosporangiaceae</taxon>
        <taxon>Streptosporangium</taxon>
    </lineage>
</organism>
<dbReference type="EMBL" id="JBHTHX010000130">
    <property type="protein sequence ID" value="MFD0884208.1"/>
    <property type="molecule type" value="Genomic_DNA"/>
</dbReference>